<name>A0A3M7SJW1_BRAPC</name>
<protein>
    <submittedName>
        <fullName evidence="2">Ral GTPase-activating subunit alpha-1</fullName>
    </submittedName>
</protein>
<dbReference type="STRING" id="10195.A0A3M7SJW1"/>
<accession>A0A3M7SJW1</accession>
<feature type="region of interest" description="Disordered" evidence="1">
    <location>
        <begin position="234"/>
        <end position="255"/>
    </location>
</feature>
<evidence type="ECO:0000313" key="3">
    <source>
        <dbReference type="Proteomes" id="UP000276133"/>
    </source>
</evidence>
<dbReference type="GO" id="GO:0005096">
    <property type="term" value="F:GTPase activator activity"/>
    <property type="evidence" value="ECO:0007669"/>
    <property type="project" value="InterPro"/>
</dbReference>
<dbReference type="PANTHER" id="PTHR10063">
    <property type="entry name" value="TUBERIN"/>
    <property type="match status" value="1"/>
</dbReference>
<reference evidence="2 3" key="1">
    <citation type="journal article" date="2018" name="Sci. Rep.">
        <title>Genomic signatures of local adaptation to the degree of environmental predictability in rotifers.</title>
        <authorList>
            <person name="Franch-Gras L."/>
            <person name="Hahn C."/>
            <person name="Garcia-Roger E.M."/>
            <person name="Carmona M.J."/>
            <person name="Serra M."/>
            <person name="Gomez A."/>
        </authorList>
    </citation>
    <scope>NUCLEOTIDE SEQUENCE [LARGE SCALE GENOMIC DNA]</scope>
    <source>
        <strain evidence="2">HYR1</strain>
    </source>
</reference>
<dbReference type="PANTHER" id="PTHR10063:SF11">
    <property type="entry name" value="RHO GTPASE-ACTIVATING PROTEIN CG5521-RELATED"/>
    <property type="match status" value="1"/>
</dbReference>
<gene>
    <name evidence="2" type="ORF">BpHYR1_023346</name>
</gene>
<dbReference type="OrthoDB" id="19311at2759"/>
<organism evidence="2 3">
    <name type="scientific">Brachionus plicatilis</name>
    <name type="common">Marine rotifer</name>
    <name type="synonym">Brachionus muelleri</name>
    <dbReference type="NCBI Taxonomy" id="10195"/>
    <lineage>
        <taxon>Eukaryota</taxon>
        <taxon>Metazoa</taxon>
        <taxon>Spiralia</taxon>
        <taxon>Gnathifera</taxon>
        <taxon>Rotifera</taxon>
        <taxon>Eurotatoria</taxon>
        <taxon>Monogononta</taxon>
        <taxon>Pseudotrocha</taxon>
        <taxon>Ploima</taxon>
        <taxon>Brachionidae</taxon>
        <taxon>Brachionus</taxon>
    </lineage>
</organism>
<dbReference type="GO" id="GO:0005737">
    <property type="term" value="C:cytoplasm"/>
    <property type="evidence" value="ECO:0007669"/>
    <property type="project" value="TreeGrafter"/>
</dbReference>
<comment type="caution">
    <text evidence="2">The sequence shown here is derived from an EMBL/GenBank/DDBJ whole genome shotgun (WGS) entry which is preliminary data.</text>
</comment>
<evidence type="ECO:0000256" key="1">
    <source>
        <dbReference type="SAM" id="MobiDB-lite"/>
    </source>
</evidence>
<evidence type="ECO:0000313" key="2">
    <source>
        <dbReference type="EMBL" id="RNA35995.1"/>
    </source>
</evidence>
<dbReference type="AlphaFoldDB" id="A0A3M7SJW1"/>
<keyword evidence="3" id="KW-1185">Reference proteome</keyword>
<sequence>MNMFARKPKTVSNQAAADESNRKKLASKILDTKKEINSRLRYLRNYIESTENPLELKLFFDQNHSHIYFIFYESFVQAESNLKQKINKVHRDELELVLFIFQKILLLQPERVNQRWQSRSIGRLLQKLLHISNAKSIKVTGLRLFLIWYQILNKNRTQFEELMFQKLIQGFDLFHSNAHMSSIGLDILNAEAQKVFHNQANASAMPFSASSSNAKSTIYQFEITHLIGHLFHSSTQSSGSSGSQQSGQVSQQQQALSLSSQSQANGSASISSIQSFTQSNNIYSLTAEFLKHMLSFMQNDFILVEWSSDRFKQSMLAYEFLFDEFKRFYLSYMFPNAFIKHSSSGSSLATAPSTSSLNVFTSLDFFLNKVFLMMDQNRIVIMSQSNLTFIKKKSKLNIYLRRKLNILLELFKHVPHMYFLSLDNENFLFLRRIKNLGCLSLRVSGL</sequence>
<dbReference type="EMBL" id="REGN01001258">
    <property type="protein sequence ID" value="RNA35995.1"/>
    <property type="molecule type" value="Genomic_DNA"/>
</dbReference>
<dbReference type="GO" id="GO:0005634">
    <property type="term" value="C:nucleus"/>
    <property type="evidence" value="ECO:0007669"/>
    <property type="project" value="InterPro"/>
</dbReference>
<dbReference type="Proteomes" id="UP000276133">
    <property type="component" value="Unassembled WGS sequence"/>
</dbReference>
<proteinExistence type="predicted"/>
<dbReference type="InterPro" id="IPR027107">
    <property type="entry name" value="Tuberin/Ral-act_asu"/>
</dbReference>